<evidence type="ECO:0000313" key="1">
    <source>
        <dbReference type="EnsemblPlants" id="TuG1812G0700003490.01.T01.cds383853"/>
    </source>
</evidence>
<proteinExistence type="predicted"/>
<protein>
    <submittedName>
        <fullName evidence="1">Uncharacterized protein</fullName>
    </submittedName>
</protein>
<keyword evidence="2" id="KW-1185">Reference proteome</keyword>
<dbReference type="Gramene" id="TuG1812G0700003490.01.T01">
    <property type="protein sequence ID" value="TuG1812G0700003490.01.T01.cds383853"/>
    <property type="gene ID" value="TuG1812G0700003490.01"/>
</dbReference>
<organism evidence="1 2">
    <name type="scientific">Triticum urartu</name>
    <name type="common">Red wild einkorn</name>
    <name type="synonym">Crithodium urartu</name>
    <dbReference type="NCBI Taxonomy" id="4572"/>
    <lineage>
        <taxon>Eukaryota</taxon>
        <taxon>Viridiplantae</taxon>
        <taxon>Streptophyta</taxon>
        <taxon>Embryophyta</taxon>
        <taxon>Tracheophyta</taxon>
        <taxon>Spermatophyta</taxon>
        <taxon>Magnoliopsida</taxon>
        <taxon>Liliopsida</taxon>
        <taxon>Poales</taxon>
        <taxon>Poaceae</taxon>
        <taxon>BOP clade</taxon>
        <taxon>Pooideae</taxon>
        <taxon>Triticodae</taxon>
        <taxon>Triticeae</taxon>
        <taxon>Triticinae</taxon>
        <taxon>Triticum</taxon>
    </lineage>
</organism>
<reference evidence="2" key="1">
    <citation type="journal article" date="2013" name="Nature">
        <title>Draft genome of the wheat A-genome progenitor Triticum urartu.</title>
        <authorList>
            <person name="Ling H.Q."/>
            <person name="Zhao S."/>
            <person name="Liu D."/>
            <person name="Wang J."/>
            <person name="Sun H."/>
            <person name="Zhang C."/>
            <person name="Fan H."/>
            <person name="Li D."/>
            <person name="Dong L."/>
            <person name="Tao Y."/>
            <person name="Gao C."/>
            <person name="Wu H."/>
            <person name="Li Y."/>
            <person name="Cui Y."/>
            <person name="Guo X."/>
            <person name="Zheng S."/>
            <person name="Wang B."/>
            <person name="Yu K."/>
            <person name="Liang Q."/>
            <person name="Yang W."/>
            <person name="Lou X."/>
            <person name="Chen J."/>
            <person name="Feng M."/>
            <person name="Jian J."/>
            <person name="Zhang X."/>
            <person name="Luo G."/>
            <person name="Jiang Y."/>
            <person name="Liu J."/>
            <person name="Wang Z."/>
            <person name="Sha Y."/>
            <person name="Zhang B."/>
            <person name="Wu H."/>
            <person name="Tang D."/>
            <person name="Shen Q."/>
            <person name="Xue P."/>
            <person name="Zou S."/>
            <person name="Wang X."/>
            <person name="Liu X."/>
            <person name="Wang F."/>
            <person name="Yang Y."/>
            <person name="An X."/>
            <person name="Dong Z."/>
            <person name="Zhang K."/>
            <person name="Zhang X."/>
            <person name="Luo M.C."/>
            <person name="Dvorak J."/>
            <person name="Tong Y."/>
            <person name="Wang J."/>
            <person name="Yang H."/>
            <person name="Li Z."/>
            <person name="Wang D."/>
            <person name="Zhang A."/>
            <person name="Wang J."/>
        </authorList>
    </citation>
    <scope>NUCLEOTIDE SEQUENCE</scope>
    <source>
        <strain evidence="2">cv. G1812</strain>
    </source>
</reference>
<reference evidence="1" key="3">
    <citation type="submission" date="2022-06" db="UniProtKB">
        <authorList>
            <consortium name="EnsemblPlants"/>
        </authorList>
    </citation>
    <scope>IDENTIFICATION</scope>
</reference>
<dbReference type="EnsemblPlants" id="TuG1812G0700003490.01.T01">
    <property type="protein sequence ID" value="TuG1812G0700003490.01.T01.cds383853"/>
    <property type="gene ID" value="TuG1812G0700003490.01"/>
</dbReference>
<accession>A0A8R7V789</accession>
<dbReference type="AlphaFoldDB" id="A0A8R7V789"/>
<name>A0A8R7V789_TRIUA</name>
<sequence>MLRGKNALLSSEIAGKKNYSFLYACFMFLQQVTPNLFDGMFRRNDHTQVTRSVQKSYFRSVQFL</sequence>
<evidence type="ECO:0000313" key="2">
    <source>
        <dbReference type="Proteomes" id="UP000015106"/>
    </source>
</evidence>
<dbReference type="Proteomes" id="UP000015106">
    <property type="component" value="Chromosome 7"/>
</dbReference>
<reference evidence="1" key="2">
    <citation type="submission" date="2018-03" db="EMBL/GenBank/DDBJ databases">
        <title>The Triticum urartu genome reveals the dynamic nature of wheat genome evolution.</title>
        <authorList>
            <person name="Ling H."/>
            <person name="Ma B."/>
            <person name="Shi X."/>
            <person name="Liu H."/>
            <person name="Dong L."/>
            <person name="Sun H."/>
            <person name="Cao Y."/>
            <person name="Gao Q."/>
            <person name="Zheng S."/>
            <person name="Li Y."/>
            <person name="Yu Y."/>
            <person name="Du H."/>
            <person name="Qi M."/>
            <person name="Li Y."/>
            <person name="Yu H."/>
            <person name="Cui Y."/>
            <person name="Wang N."/>
            <person name="Chen C."/>
            <person name="Wu H."/>
            <person name="Zhao Y."/>
            <person name="Zhang J."/>
            <person name="Li Y."/>
            <person name="Zhou W."/>
            <person name="Zhang B."/>
            <person name="Hu W."/>
            <person name="Eijk M."/>
            <person name="Tang J."/>
            <person name="Witsenboer H."/>
            <person name="Zhao S."/>
            <person name="Li Z."/>
            <person name="Zhang A."/>
            <person name="Wang D."/>
            <person name="Liang C."/>
        </authorList>
    </citation>
    <scope>NUCLEOTIDE SEQUENCE [LARGE SCALE GENOMIC DNA]</scope>
    <source>
        <strain evidence="1">cv. G1812</strain>
    </source>
</reference>